<evidence type="ECO:0000313" key="1">
    <source>
        <dbReference type="EMBL" id="NYE49469.1"/>
    </source>
</evidence>
<evidence type="ECO:0000313" key="2">
    <source>
        <dbReference type="Proteomes" id="UP000589036"/>
    </source>
</evidence>
<accession>A0A852TZP4</accession>
<organism evidence="1 2">
    <name type="scientific">Spinactinospora alkalitolerans</name>
    <dbReference type="NCBI Taxonomy" id="687207"/>
    <lineage>
        <taxon>Bacteria</taxon>
        <taxon>Bacillati</taxon>
        <taxon>Actinomycetota</taxon>
        <taxon>Actinomycetes</taxon>
        <taxon>Streptosporangiales</taxon>
        <taxon>Nocardiopsidaceae</taxon>
        <taxon>Spinactinospora</taxon>
    </lineage>
</organism>
<proteinExistence type="predicted"/>
<gene>
    <name evidence="1" type="ORF">HDA32_004589</name>
</gene>
<reference evidence="1 2" key="1">
    <citation type="submission" date="2020-07" db="EMBL/GenBank/DDBJ databases">
        <title>Sequencing the genomes of 1000 actinobacteria strains.</title>
        <authorList>
            <person name="Klenk H.-P."/>
        </authorList>
    </citation>
    <scope>NUCLEOTIDE SEQUENCE [LARGE SCALE GENOMIC DNA]</scope>
    <source>
        <strain evidence="1 2">CXB654</strain>
    </source>
</reference>
<comment type="caution">
    <text evidence="1">The sequence shown here is derived from an EMBL/GenBank/DDBJ whole genome shotgun (WGS) entry which is preliminary data.</text>
</comment>
<name>A0A852TZP4_9ACTN</name>
<dbReference type="Proteomes" id="UP000589036">
    <property type="component" value="Unassembled WGS sequence"/>
</dbReference>
<keyword evidence="2" id="KW-1185">Reference proteome</keyword>
<sequence>MAIKRLTISLPEELMERVKEAAGDEPVSNWVAELLERRLDEQRGDRLWMEMIAESKANRSPEVEAELDGFFAEVDELERRLDSENSQADAA</sequence>
<protein>
    <submittedName>
        <fullName evidence="1">Metal-responsive CopG/Arc/MetJ family transcriptional regulator</fullName>
    </submittedName>
</protein>
<dbReference type="EMBL" id="JACCCC010000001">
    <property type="protein sequence ID" value="NYE49469.1"/>
    <property type="molecule type" value="Genomic_DNA"/>
</dbReference>
<dbReference type="RefSeq" id="WP_179645130.1">
    <property type="nucleotide sequence ID" value="NZ_BAAAYY010000029.1"/>
</dbReference>
<dbReference type="AlphaFoldDB" id="A0A852TZP4"/>